<name>A0AAV6LKB0_9ERIC</name>
<evidence type="ECO:0000313" key="3">
    <source>
        <dbReference type="Proteomes" id="UP000823749"/>
    </source>
</evidence>
<gene>
    <name evidence="2" type="ORF">RHGRI_001149</name>
</gene>
<reference evidence="2" key="1">
    <citation type="submission" date="2020-08" db="EMBL/GenBank/DDBJ databases">
        <title>Plant Genome Project.</title>
        <authorList>
            <person name="Zhang R.-G."/>
        </authorList>
    </citation>
    <scope>NUCLEOTIDE SEQUENCE</scope>
    <source>
        <strain evidence="2">WSP0</strain>
        <tissue evidence="2">Leaf</tissue>
    </source>
</reference>
<evidence type="ECO:0000256" key="1">
    <source>
        <dbReference type="SAM" id="MobiDB-lite"/>
    </source>
</evidence>
<sequence length="205" mass="22881">MVDKRNVENSRLMNWTVEIGAVVVGTVGSHETSTEGDVLNGDGMTVCSFVQPIPLLSLFLLFNPPPQSPPPPPFPPAPPTCHQRRRRHHPHHRPSLHHRRRFQPPLRSPSIWFRSQSTVDEFRAMASSLVARAVRRAATVARLSSPPLSAQATSLVQRRGLAGALTHSDASRKSGYEQQFLLNPPPLTADEPLPSRNRRRRQNGR</sequence>
<accession>A0AAV6LKB0</accession>
<feature type="compositionally biased region" description="Basic residues" evidence="1">
    <location>
        <begin position="196"/>
        <end position="205"/>
    </location>
</feature>
<feature type="region of interest" description="Disordered" evidence="1">
    <location>
        <begin position="67"/>
        <end position="102"/>
    </location>
</feature>
<dbReference type="Proteomes" id="UP000823749">
    <property type="component" value="Chromosome 1"/>
</dbReference>
<feature type="compositionally biased region" description="Basic residues" evidence="1">
    <location>
        <begin position="82"/>
        <end position="102"/>
    </location>
</feature>
<comment type="caution">
    <text evidence="2">The sequence shown here is derived from an EMBL/GenBank/DDBJ whole genome shotgun (WGS) entry which is preliminary data.</text>
</comment>
<evidence type="ECO:0000313" key="2">
    <source>
        <dbReference type="EMBL" id="KAG5565155.1"/>
    </source>
</evidence>
<dbReference type="AlphaFoldDB" id="A0AAV6LKB0"/>
<proteinExistence type="predicted"/>
<feature type="compositionally biased region" description="Pro residues" evidence="1">
    <location>
        <begin position="67"/>
        <end position="79"/>
    </location>
</feature>
<protein>
    <submittedName>
        <fullName evidence="2">Uncharacterized protein</fullName>
    </submittedName>
</protein>
<feature type="region of interest" description="Disordered" evidence="1">
    <location>
        <begin position="165"/>
        <end position="205"/>
    </location>
</feature>
<dbReference type="EMBL" id="JACTNZ010000001">
    <property type="protein sequence ID" value="KAG5565155.1"/>
    <property type="molecule type" value="Genomic_DNA"/>
</dbReference>
<keyword evidence="3" id="KW-1185">Reference proteome</keyword>
<organism evidence="2 3">
    <name type="scientific">Rhododendron griersonianum</name>
    <dbReference type="NCBI Taxonomy" id="479676"/>
    <lineage>
        <taxon>Eukaryota</taxon>
        <taxon>Viridiplantae</taxon>
        <taxon>Streptophyta</taxon>
        <taxon>Embryophyta</taxon>
        <taxon>Tracheophyta</taxon>
        <taxon>Spermatophyta</taxon>
        <taxon>Magnoliopsida</taxon>
        <taxon>eudicotyledons</taxon>
        <taxon>Gunneridae</taxon>
        <taxon>Pentapetalae</taxon>
        <taxon>asterids</taxon>
        <taxon>Ericales</taxon>
        <taxon>Ericaceae</taxon>
        <taxon>Ericoideae</taxon>
        <taxon>Rhodoreae</taxon>
        <taxon>Rhododendron</taxon>
    </lineage>
</organism>